<keyword evidence="5" id="KW-0862">Zinc</keyword>
<feature type="compositionally biased region" description="Gly residues" evidence="7">
    <location>
        <begin position="322"/>
        <end position="338"/>
    </location>
</feature>
<accession>A0A836C1F9</accession>
<reference evidence="11" key="1">
    <citation type="journal article" date="2020" name="bioRxiv">
        <title>Comparative genomics of Chlamydomonas.</title>
        <authorList>
            <person name="Craig R.J."/>
            <person name="Hasan A.R."/>
            <person name="Ness R.W."/>
            <person name="Keightley P.D."/>
        </authorList>
    </citation>
    <scope>NUCLEOTIDE SEQUENCE</scope>
    <source>
        <strain evidence="11">CCAP 11/70</strain>
    </source>
</reference>
<evidence type="ECO:0000313" key="12">
    <source>
        <dbReference type="Proteomes" id="UP000612055"/>
    </source>
</evidence>
<proteinExistence type="inferred from homology"/>
<feature type="compositionally biased region" description="Low complexity" evidence="7">
    <location>
        <begin position="243"/>
        <end position="260"/>
    </location>
</feature>
<feature type="region of interest" description="Disordered" evidence="7">
    <location>
        <begin position="1132"/>
        <end position="1151"/>
    </location>
</feature>
<feature type="domain" description="RING-type" evidence="10">
    <location>
        <begin position="1471"/>
        <end position="1513"/>
    </location>
</feature>
<feature type="region of interest" description="Disordered" evidence="7">
    <location>
        <begin position="660"/>
        <end position="679"/>
    </location>
</feature>
<feature type="compositionally biased region" description="Low complexity" evidence="7">
    <location>
        <begin position="1353"/>
        <end position="1369"/>
    </location>
</feature>
<sequence>MSSCGAVNERRARAAWGYLTQHRGDGSRASAPPVSLISDVVAVGRGKQLPADAARWLPRGHAPAQWIPSGDDARVSRLHAVITARWDAGRDAPVVTVEDHSANGSFLNGQPLTPGCPARLTHGDRIALVLTVNPLVELSFVYEAASPVLGLGSRSRRAHAHAHAASAAAAAASSSHPAAAPPPGPGSPSSGSASTQRYRPSAPQRANLPVGAGGARVLAEAPAAAMVPGLGLGRLEALEAAAEAASPPPSSSLRADVRGGAAAGAGGGPAGRRASRRRGSAGVPLPVPASPDRRRLRRASATGGTGAPRRRRHRRPDVEPLSGGGGGSGAYAGDGSGASGSEDELHTSPTTTPRARTPLSVPLPRRSAFASASAAALVLGSSPPDRPALAGPPSDQPCHSPSGSGARRRPMRHPHPQPPHGIHTAAAPRPAAAAVTVAAVAAAAAAHQPLPRLRPDRFFPSANDPAAPLPLLDGSSVASEDVPRAICRSSMDAGATAAAAADLEDSASAPLPAPTPCMSPTRSAAAAAAAARPSVSSPGGRPAQALTAGAAAGAAARRPPRLSRLLHMTTRATAPPGVHVGSGSTSATVDDSVGSSPSPNTKAGSGPQDALGRASAAEPSLPPPATDPYGNGAWYDRPYGFAGFDGATEISDMAAGDADADAEPMALPPPPPTSAAASSFAASGSQLAAAVAAALAASSLPPLPSPGPARTNSSGDDDSELHGEASLSLPHVVRSNSNSADAIGPVAAAAAAAAGGGERQRGSRSGRLLSRVLHRVHDLDRKDSIGAESSGSLEAAVQEFSFSSSLRRPPLLQTDSGSLQLPSPREDSSLPPTPTPSDADGLDSHTGGAANASGRDSAGEGNGESDGGAGSGAGGGGGMPRRGSGAAASWTGGVSTPPPAQFATAISEHGTGRQTTPRGEDSPARVARRPGRRYTRYGETLDTPSPYSPASPLYHPASFARQPQQPPSPPPAVQTVALPMPPRPSAEAGSSRNSSGGGAGDGSRSDGTDGRALRPPVRPDSDSGSTGRTCPLLPYTPVALVRALESRRGTLAAAAEAAAAAAGAATGAETTTDDDGSRHGSMSWADATSAAASTAAVAGSSGQIQLDPQAQTPCSGRGSNFGVSASVSGAAGRAVSAGGDGGADASTGCSRAAPRSAVSSTASAPAVMTHAPPPYSLYRVYGQMPMAGEAAVEPVPLPVAPPVYGWNEPDLCPGRQRSYSRTSSRSSMGPGSESADCTAALFLRAQQSPSGCPADSSDGGASAYSAALALSSGEWSTGPLAAPPAARTAPYGRTGTRQSHSTVSYSCSYGAAGSAPDRFDLVASSPAQQLRSGTLETHPPQPLSPRAPPPPSLALAEPLSPRAPPSASLPLPPLPALPPQQHHAPTLQLQRPPPLPARPQALSSGSSDLASPVLPLPPSLPLHQDRHHLPDRLTSRQMDGHSDLPSPDLLTSPDTRATSGYSCAGLRPALCGLCGDRTAGALALRPCGHAYCSECLAAHFSAAAVAGARICCPEGCAAFECVVANEPARRLESLLRSSRLDSGSSFSHQDIHGEPHDAPVTAGIAPPRRPQSRPLPAAESPFLSAAGPAFAALDSDRARAAGRDARNTSAPATLAAAAAAAAAAPVGCTTPTSTGPAPPSAVASPADGTVAAGPRAGGDGYGYVEREHERRDEAEERDREEHADREEEEGDAGSHRRGNGEELVCPLPDSALPLPAVRLHVRQAEYALLRLRELLREDIEEAEAGPGAGRRGPHSDEALAARRQRAAARGPGLLAHLSLLCRLAGEHLEVREAASGMGAVQGALLALRQQRAAYPGAVSVGPRPATSPPQPQPGSADADADAAADTEYTATEVDVDDSHINTLPHDQPRGTRHQSLIHHPTQPSSSSSSNHNHGTANRNHHNGLVDVDLVRRTAQRQRQAVSLAVQRSALGLLAFLTAPAPVGTHPDDAASWHAHTQANQWAAAKLGAAETLVEVVSSEAERGQGKEEQEAEEGEEAGAGEQARGRELLAVAALAAMRRLAAGNTMTQAHIACDAPGPVLRLLRRLPCCAGVQACGLQALAALATGSDATHAAIRHQLIEAGALEAAAAGLGGGWGPAASSGAGANQSQETGRRREDSPVDDSARAEGPALELLAALLGPQMAPSALRCAVRELRRTRLLPLLRRWLQEAQGVCEQEQVHVQARRDAQARGRKRAAACPEAPLLAAGRALEARLVQLSTPAWRAALGWAGVSSAPSAVPRSGSGTRKCAATAAGTSGSGGAGVQAMSWRVVAAAAGVGFAAGASVVGAAAVVLAGGVW</sequence>
<evidence type="ECO:0000256" key="7">
    <source>
        <dbReference type="SAM" id="MobiDB-lite"/>
    </source>
</evidence>
<evidence type="ECO:0000256" key="1">
    <source>
        <dbReference type="ARBA" id="ARBA00005797"/>
    </source>
</evidence>
<organism evidence="11 12">
    <name type="scientific">Edaphochlamys debaryana</name>
    <dbReference type="NCBI Taxonomy" id="47281"/>
    <lineage>
        <taxon>Eukaryota</taxon>
        <taxon>Viridiplantae</taxon>
        <taxon>Chlorophyta</taxon>
        <taxon>core chlorophytes</taxon>
        <taxon>Chlorophyceae</taxon>
        <taxon>CS clade</taxon>
        <taxon>Chlamydomonadales</taxon>
        <taxon>Chlamydomonadales incertae sedis</taxon>
        <taxon>Edaphochlamys</taxon>
    </lineage>
</organism>
<feature type="compositionally biased region" description="Low complexity" evidence="7">
    <location>
        <begin position="1626"/>
        <end position="1646"/>
    </location>
</feature>
<feature type="transmembrane region" description="Helical" evidence="8">
    <location>
        <begin position="2270"/>
        <end position="2294"/>
    </location>
</feature>
<evidence type="ECO:0000259" key="10">
    <source>
        <dbReference type="PROSITE" id="PS50089"/>
    </source>
</evidence>
<evidence type="ECO:0000256" key="2">
    <source>
        <dbReference type="ARBA" id="ARBA00017908"/>
    </source>
</evidence>
<feature type="compositionally biased region" description="Polar residues" evidence="7">
    <location>
        <begin position="1326"/>
        <end position="1335"/>
    </location>
</feature>
<dbReference type="PROSITE" id="PS50006">
    <property type="entry name" value="FHA_DOMAIN"/>
    <property type="match status" value="1"/>
</dbReference>
<feature type="compositionally biased region" description="Low complexity" evidence="7">
    <location>
        <begin position="1398"/>
        <end position="1413"/>
    </location>
</feature>
<feature type="region of interest" description="Disordered" evidence="7">
    <location>
        <begin position="2097"/>
        <end position="2125"/>
    </location>
</feature>
<feature type="compositionally biased region" description="Pro residues" evidence="7">
    <location>
        <begin position="1339"/>
        <end position="1352"/>
    </location>
</feature>
<feature type="compositionally biased region" description="Acidic residues" evidence="7">
    <location>
        <begin position="1989"/>
        <end position="1998"/>
    </location>
</feature>
<dbReference type="InterPro" id="IPR001841">
    <property type="entry name" value="Znf_RING"/>
</dbReference>
<feature type="compositionally biased region" description="Low complexity" evidence="7">
    <location>
        <begin position="540"/>
        <end position="559"/>
    </location>
</feature>
<dbReference type="InterPro" id="IPR008984">
    <property type="entry name" value="SMAD_FHA_dom_sf"/>
</dbReference>
<dbReference type="OrthoDB" id="552503at2759"/>
<evidence type="ECO:0000256" key="6">
    <source>
        <dbReference type="PROSITE-ProRule" id="PRU00175"/>
    </source>
</evidence>
<dbReference type="PROSITE" id="PS50089">
    <property type="entry name" value="ZF_RING_2"/>
    <property type="match status" value="1"/>
</dbReference>
<evidence type="ECO:0000313" key="11">
    <source>
        <dbReference type="EMBL" id="KAG2496871.1"/>
    </source>
</evidence>
<feature type="compositionally biased region" description="Low complexity" evidence="7">
    <location>
        <begin position="1279"/>
        <end position="1290"/>
    </location>
</feature>
<dbReference type="SUPFAM" id="SSF57850">
    <property type="entry name" value="RING/U-box"/>
    <property type="match status" value="1"/>
</dbReference>
<feature type="compositionally biased region" description="Low complexity" evidence="7">
    <location>
        <begin position="347"/>
        <end position="358"/>
    </location>
</feature>
<dbReference type="PROSITE" id="PS00518">
    <property type="entry name" value="ZF_RING_1"/>
    <property type="match status" value="1"/>
</dbReference>
<feature type="region of interest" description="Disordered" evidence="7">
    <location>
        <begin position="529"/>
        <end position="559"/>
    </location>
</feature>
<comment type="similarity">
    <text evidence="1">Belongs to the CHFR family.</text>
</comment>
<keyword evidence="8" id="KW-0812">Transmembrane</keyword>
<feature type="compositionally biased region" description="Gly residues" evidence="7">
    <location>
        <begin position="261"/>
        <end position="270"/>
    </location>
</feature>
<comment type="caution">
    <text evidence="11">The sequence shown here is derived from an EMBL/GenBank/DDBJ whole genome shotgun (WGS) entry which is preliminary data.</text>
</comment>
<keyword evidence="12" id="KW-1185">Reference proteome</keyword>
<evidence type="ECO:0000256" key="3">
    <source>
        <dbReference type="ARBA" id="ARBA00022723"/>
    </source>
</evidence>
<evidence type="ECO:0000259" key="9">
    <source>
        <dbReference type="PROSITE" id="PS50006"/>
    </source>
</evidence>
<feature type="region of interest" description="Disordered" evidence="7">
    <location>
        <begin position="1743"/>
        <end position="1764"/>
    </location>
</feature>
<evidence type="ECO:0000256" key="8">
    <source>
        <dbReference type="SAM" id="Phobius"/>
    </source>
</evidence>
<keyword evidence="4 6" id="KW-0863">Zinc-finger</keyword>
<feature type="region of interest" description="Disordered" evidence="7">
    <location>
        <begin position="1817"/>
        <end position="1902"/>
    </location>
</feature>
<keyword evidence="8" id="KW-0472">Membrane</keyword>
<feature type="compositionally biased region" description="Basic residues" evidence="7">
    <location>
        <begin position="406"/>
        <end position="415"/>
    </location>
</feature>
<feature type="domain" description="FHA" evidence="9">
    <location>
        <begin position="41"/>
        <end position="112"/>
    </location>
</feature>
<feature type="region of interest" description="Disordered" evidence="7">
    <location>
        <begin position="572"/>
        <end position="631"/>
    </location>
</feature>
<keyword evidence="3" id="KW-0479">Metal-binding</keyword>
<feature type="compositionally biased region" description="Basic residues" evidence="7">
    <location>
        <begin position="926"/>
        <end position="935"/>
    </location>
</feature>
<feature type="compositionally biased region" description="Basic and acidic residues" evidence="7">
    <location>
        <begin position="1423"/>
        <end position="1442"/>
    </location>
</feature>
<feature type="region of interest" description="Disordered" evidence="7">
    <location>
        <begin position="1326"/>
        <end position="1454"/>
    </location>
</feature>
<feature type="compositionally biased region" description="Basic and acidic residues" evidence="7">
    <location>
        <begin position="1664"/>
        <end position="1685"/>
    </location>
</feature>
<feature type="region of interest" description="Disordered" evidence="7">
    <location>
        <begin position="1542"/>
        <end position="1581"/>
    </location>
</feature>
<feature type="region of interest" description="Disordered" evidence="7">
    <location>
        <begin position="1279"/>
        <end position="1300"/>
    </location>
</feature>
<feature type="region of interest" description="Disordered" evidence="7">
    <location>
        <begin position="1063"/>
        <end position="1086"/>
    </location>
</feature>
<dbReference type="GO" id="GO:0008270">
    <property type="term" value="F:zinc ion binding"/>
    <property type="evidence" value="ECO:0007669"/>
    <property type="project" value="UniProtKB-KW"/>
</dbReference>
<feature type="compositionally biased region" description="Basic and acidic residues" evidence="7">
    <location>
        <begin position="1003"/>
        <end position="1021"/>
    </location>
</feature>
<dbReference type="SMART" id="SM00240">
    <property type="entry name" value="FHA"/>
    <property type="match status" value="1"/>
</dbReference>
<protein>
    <recommendedName>
        <fullName evidence="2">E3 ubiquitin-protein ligase CHFR</fullName>
    </recommendedName>
</protein>
<dbReference type="Pfam" id="PF00498">
    <property type="entry name" value="FHA"/>
    <property type="match status" value="1"/>
</dbReference>
<evidence type="ECO:0000256" key="4">
    <source>
        <dbReference type="ARBA" id="ARBA00022771"/>
    </source>
</evidence>
<feature type="region of interest" description="Disordered" evidence="7">
    <location>
        <begin position="2232"/>
        <end position="2260"/>
    </location>
</feature>
<dbReference type="SUPFAM" id="SSF49879">
    <property type="entry name" value="SMAD/FHA domain"/>
    <property type="match status" value="1"/>
</dbReference>
<feature type="compositionally biased region" description="Gly residues" evidence="7">
    <location>
        <begin position="860"/>
        <end position="880"/>
    </location>
</feature>
<feature type="compositionally biased region" description="Basic and acidic residues" evidence="7">
    <location>
        <begin position="2111"/>
        <end position="2125"/>
    </location>
</feature>
<feature type="compositionally biased region" description="Polar residues" evidence="7">
    <location>
        <begin position="582"/>
        <end position="603"/>
    </location>
</feature>
<dbReference type="InterPro" id="IPR017907">
    <property type="entry name" value="Znf_RING_CS"/>
</dbReference>
<feature type="compositionally biased region" description="Low complexity" evidence="7">
    <location>
        <begin position="367"/>
        <end position="376"/>
    </location>
</feature>
<feature type="region of interest" description="Disordered" evidence="7">
    <location>
        <begin position="243"/>
        <end position="431"/>
    </location>
</feature>
<dbReference type="Gene3D" id="2.60.200.20">
    <property type="match status" value="1"/>
</dbReference>
<dbReference type="Proteomes" id="UP000612055">
    <property type="component" value="Unassembled WGS sequence"/>
</dbReference>
<feature type="region of interest" description="Disordered" evidence="7">
    <location>
        <begin position="701"/>
        <end position="723"/>
    </location>
</feature>
<feature type="region of interest" description="Disordered" evidence="7">
    <location>
        <begin position="162"/>
        <end position="207"/>
    </location>
</feature>
<name>A0A836C1F9_9CHLO</name>
<feature type="compositionally biased region" description="Low complexity" evidence="7">
    <location>
        <begin position="1379"/>
        <end position="1390"/>
    </location>
</feature>
<feature type="compositionally biased region" description="Basic and acidic residues" evidence="7">
    <location>
        <begin position="1979"/>
        <end position="1988"/>
    </location>
</feature>
<keyword evidence="8" id="KW-1133">Transmembrane helix</keyword>
<feature type="region of interest" description="Disordered" evidence="7">
    <location>
        <begin position="1626"/>
        <end position="1702"/>
    </location>
</feature>
<evidence type="ECO:0000256" key="5">
    <source>
        <dbReference type="ARBA" id="ARBA00022833"/>
    </source>
</evidence>
<feature type="region of interest" description="Disordered" evidence="7">
    <location>
        <begin position="1976"/>
        <end position="2002"/>
    </location>
</feature>
<feature type="region of interest" description="Disordered" evidence="7">
    <location>
        <begin position="806"/>
        <end position="1032"/>
    </location>
</feature>
<dbReference type="InterPro" id="IPR000253">
    <property type="entry name" value="FHA_dom"/>
</dbReference>
<dbReference type="CDD" id="cd16449">
    <property type="entry name" value="RING-HC"/>
    <property type="match status" value="1"/>
</dbReference>
<gene>
    <name evidence="11" type="ORF">HYH03_005271</name>
</gene>
<dbReference type="EMBL" id="JAEHOE010000017">
    <property type="protein sequence ID" value="KAG2496871.1"/>
    <property type="molecule type" value="Genomic_DNA"/>
</dbReference>
<feature type="compositionally biased region" description="Low complexity" evidence="7">
    <location>
        <begin position="163"/>
        <end position="178"/>
    </location>
</feature>